<evidence type="ECO:0000313" key="3">
    <source>
        <dbReference type="EMBL" id="MTV77003.1"/>
    </source>
</evidence>
<dbReference type="RefSeq" id="WP_000422391.1">
    <property type="nucleotide sequence ID" value="NZ_CABFMK010000002.1"/>
</dbReference>
<evidence type="ECO:0000313" key="2">
    <source>
        <dbReference type="EMBL" id="CDQ47608.1"/>
    </source>
</evidence>
<proteinExistence type="predicted"/>
<reference evidence="3" key="3">
    <citation type="submission" date="2019-11" db="EMBL/GenBank/DDBJ databases">
        <title>Growth characteristics of pneumococcus vary with the chemical composition of the capsule and with environmental conditions.</title>
        <authorList>
            <person name="Tothpal A."/>
            <person name="Desobry K."/>
            <person name="Joshi S."/>
            <person name="Wyllie A.L."/>
            <person name="Weinberger D.M."/>
        </authorList>
    </citation>
    <scope>NUCLEOTIDE SEQUENCE</scope>
    <source>
        <strain evidence="3">Pnumococcus10A</strain>
    </source>
</reference>
<accession>A0A064C1A6</accession>
<dbReference type="EMBL" id="LK020708">
    <property type="protein sequence ID" value="CDQ47608.1"/>
    <property type="molecule type" value="Genomic_DNA"/>
</dbReference>
<sequence>MELNFQDKSFIKVFFNSDGYVLNFSNSTFANFTFNSVGVNIQEKYGGSKGKALQAFVDNEPDELVLKLALDLLRYYEDLPDSYYEKTEERNSQALKLKERLSKYEVSQIAYLNNAAKSLSDYFDSDYIDKQMGIMNEMISRSPADAIGKAKELLESCFKHILDHEKIEYSNSNDIATLQKKVFKFLNLDSNENISAKNNQDVKVVLSGLNQIIKGINNLRNDKGDGHGKGANFIELPPRYASVVVGSALTVVSFVWETYQDKQK</sequence>
<organism evidence="2">
    <name type="scientific">Streptococcus pneumoniae</name>
    <dbReference type="NCBI Taxonomy" id="1313"/>
    <lineage>
        <taxon>Bacteria</taxon>
        <taxon>Bacillati</taxon>
        <taxon>Bacillota</taxon>
        <taxon>Bacilli</taxon>
        <taxon>Lactobacillales</taxon>
        <taxon>Streptococcaceae</taxon>
        <taxon>Streptococcus</taxon>
    </lineage>
</organism>
<reference evidence="2" key="2">
    <citation type="submission" date="2014-10" db="EMBL/GenBank/DDBJ databases">
        <title>Contrasting mechanisms driving short-term and long-term diversification of pneumococci.</title>
        <authorList>
            <person name="Croucher N.J."/>
            <person name="Coupland P.C."/>
            <person name="Stevenson A.E."/>
            <person name="Callendrello A."/>
            <person name="Bentley S.D."/>
            <person name="Hanage W.P."/>
        </authorList>
    </citation>
    <scope>NUCLEOTIDE SEQUENCE</scope>
    <source>
        <strain evidence="2">PKMM4</strain>
    </source>
</reference>
<dbReference type="Pfam" id="PF14355">
    <property type="entry name" value="Abi_C"/>
    <property type="match status" value="1"/>
</dbReference>
<dbReference type="EMBL" id="WNHN01000023">
    <property type="protein sequence ID" value="MTV77003.1"/>
    <property type="molecule type" value="Genomic_DNA"/>
</dbReference>
<dbReference type="InterPro" id="IPR026001">
    <property type="entry name" value="Abi-like_C"/>
</dbReference>
<dbReference type="AlphaFoldDB" id="A0A064C1A6"/>
<evidence type="ECO:0000259" key="1">
    <source>
        <dbReference type="Pfam" id="PF14355"/>
    </source>
</evidence>
<dbReference type="PATRIC" id="fig|1313.5270.peg.667"/>
<reference evidence="2" key="1">
    <citation type="submission" date="2014-04" db="EMBL/GenBank/DDBJ databases">
        <authorList>
            <person name="Croucher N."/>
        </authorList>
    </citation>
    <scope>NUCLEOTIDE SEQUENCE</scope>
    <source>
        <strain evidence="2">PKMM4</strain>
    </source>
</reference>
<feature type="domain" description="Abortive infection protein-like C-terminal" evidence="1">
    <location>
        <begin position="177"/>
        <end position="256"/>
    </location>
</feature>
<dbReference type="Proteomes" id="UP000729182">
    <property type="component" value="Unassembled WGS sequence"/>
</dbReference>
<gene>
    <name evidence="3" type="ORF">GM535_06835</name>
</gene>
<protein>
    <submittedName>
        <fullName evidence="2">Abi protein</fullName>
    </submittedName>
    <submittedName>
        <fullName evidence="3">Abortive phage infection protein</fullName>
    </submittedName>
</protein>
<name>A0A064C1A6_STREE</name>